<dbReference type="FunFam" id="1.10.8.10:FF:000075">
    <property type="entry name" value="Ubiquitin carboxyl-terminal hydrolase 24"/>
    <property type="match status" value="1"/>
</dbReference>
<evidence type="ECO:0000256" key="3">
    <source>
        <dbReference type="ARBA" id="ARBA00012759"/>
    </source>
</evidence>
<feature type="region of interest" description="Disordered" evidence="13">
    <location>
        <begin position="1000"/>
        <end position="1023"/>
    </location>
</feature>
<sequence length="2534" mass="285155">METEEEQHITTLLCMGFPDPDVIRKALRLAKNDINEAVALLTNESPGLGYGYEPMESGPAPALSTNGDGETSGRTGTSGFDPPPAYHDVVDGERSNDENGNCSGGSMEFPTTNLYELESRVFTDHWSIPYKREESLGKCLIASTCLARHLADADENCKRFVERCMPEAFKKLLTSNAVHKWGTEIHEGIYNMLMLLVELVAERVKQDPVPVNLMGVLAMAFNPDNEYHFKNRMKACQRNWAEVFGDEANMFAVSPSNTYQKEPHGWLVDLFGELGGFTAIQSKLNAEEIEIACVSALVQPLGVCAEYLNSSLVQPMLDPVIHKMITYVQNLEEKDLKDKRLVSIPDLLSAIKLLCMKFQREMVTVVDDLRLDTLLRMLKTPHFSTKMNSLKEVTKLIEESTVAKTVKNAIDTDKLLDWLVENSVLSIALENIDQAQYCERIKGIIELLGSKLSLDELSKIWRIQAGQSSTVIENIHTIIAAAAVKFSFDQLTHLFVLIQKSWEVESDRVRQKLLSLIGRIGREARSETTTGKVLELLWELAHLPTLPTSLVQQALEEHLGILSDAYAVKETVKRSYIIKCIEDIKKASQPSSPQAVWVVPALRQLHEITRSFIKQTYQKQDKSIIQDLKKNFEIVKLITGSLVCCHRLAATAAGNGCLSGSTMVDGRYTYQEQYLDGHLRFLAFFLQEASLYLVWNRAKEIWECLVSGPDVCELDREMCFEWFTKGQHDLESDVQQQLFKEKILKLEPYEITMNFNLFKTFFENVNLCDHRLKRQGTQLFQCVERLDLAGMDFIWRIAMETPDEEIANEAIQLIITYSYTNLNPKMKKDSVSLHKKFIADCYKRLEAASSALGGPTLTHAVTRATKMLTATAMPTVATSVQSPSSTKLVIIERLLLLAERYVITIEDMYSVPRTILPHGASFNGHPVTLHITYESTKDTFSLELQTHSNETIGSIRWKISEHLSCPVDNVQIFANDSVQLTMNRDQKLLSQLGFSDEQSLTVKSSGTGTPSGSSESSASASSSSSSAVFNSAYALEQEKSLPGVVMALVCNVFEMLYQLANLDESITLRVRKLLLLIPTDPEVQDALDNFVPKESSVWSHQKTLFTLGQGTGTRSPSMASKNQHQPSAASILESLFRSSAPGMSTFRVLYNLEVLSSKLMPTSDDEMAKTSSKSFCDNFLKAGGLLVVNVMQRDSIPSEVDYETRQGVYSICLQLARFLLVGQSMPMALDEDVIRDGEALSSRPFRNAGRTGRQLSLCATPEKSSYRQMSLSERSSIRVEEIIPAARVAIQTMEVGDFTSTVACFMRLTWAAAAGRLDLVGSPQPIRETHCSLLSQGVRTRVSSTSNCSSSSEGETTPTALHAGICVRQQSVSIKDAIIAREALSLLVTCLQLRCQQLSFYNLPCVNDFIIDVLLGSPSGEIRRVACDQLYTLSQSDTSGFADVQKPNLFLLSVILTAQLPLWSPTSVMRGVNQRLLSQCTEYFDLRCQLLDDLTASEMEASQVITATMLEDEISWLDNFEPSWSSEMETSEADNILLAGHLRLIKTLLSLCGKEKEHLPSLIQQLLDDFLFRASRIIINTSNSTASPAPSHDFHPCSTASSRLAAYEVLVMLADSSLSNLRLITRELLSMHHQSDPSLCKEFDYLPPVESRSVSGFVGLKNGGATCYMNAVFQQLYMQPGLPEAFLSIEDDTDQPDESVFYQVQSLFGHLMESKLQYYVPENFWKIFKMWNKELYVREQQDAYEFFTSLVDQLDEHLKKMGREQIFKNTFQGIFSDQKICKDCPHYEREETFMALNLGVTSCQSLEISLDQFVRGEVLEGSNAYYCEKCKEKRTTVKRTCIKSLPSVLCIHLMRFGFDWESGRSIKYDEQIRFPWVLNMEPYTVSGMARQDCSGEGGEGRGDGTSGGSPRKKVTISENYELVGVVVHSGQAHAGHYYSFIKDRSRGRWYKFNDNVVEEFDMNDETLEYECFGGEYRPKVYDQNPYPDVRRRYWNAYMLFYQKISEQNSPVLPKKSRVSIMRQEAEDLTSAPSSPDVSPQSSPRPPRANNDRLTLLTRLVRKGEKKGLFVEKMPASIYQMVRDENLKFMRNRDVYNSDYFNFTLSLASVNATKLKHADYQAMAKESLQLAVQFLFHTYLHTKKKLVDTEEWMATVEVLLSKSSTACQWMVQYLVGPEGREMTICLLECSMREVRVVVASILEKTLESALHFADPGLDGLTDALLSLLDKDVPENVKNCSQYFSLFSNFSQKGGDACQLLLKHSAYHRMLLFLLGPNRQNNQNRRWSPAQAREFLHLHSTLALITMHSDLDSQRTHPDGFSLRVGSIPSSASLLPLHSDILATVFTPEGQPYLLETQLETAPPHELKNIFHMLQELLVVEDPLQSQRLKYAFESEKGLLLMHQSNNVDSRRCYQCVKFLVTLAQCAPAKDYFKDLSGHWSWAVQWLQKKMTEHYWTPQSNVSNETSTNKSFQRTISAQDTLAYATALLNEKEQSGSSNGSDGSPANENAERSLRQGSESPMMLGDSKSDLEDVDP</sequence>
<keyword evidence="7" id="KW-0378">Hydrolase</keyword>
<evidence type="ECO:0000256" key="6">
    <source>
        <dbReference type="ARBA" id="ARBA00022786"/>
    </source>
</evidence>
<dbReference type="Pfam" id="PF22900">
    <property type="entry name" value="UCH_UBL1"/>
    <property type="match status" value="1"/>
</dbReference>
<dbReference type="Pfam" id="PF00443">
    <property type="entry name" value="UCH"/>
    <property type="match status" value="1"/>
</dbReference>
<dbReference type="GO" id="GO:0016579">
    <property type="term" value="P:protein deubiquitination"/>
    <property type="evidence" value="ECO:0007669"/>
    <property type="project" value="InterPro"/>
</dbReference>
<dbReference type="Ensembl" id="ENSHCOT00000027400.1">
    <property type="protein sequence ID" value="ENSHCOP00000026190.1"/>
    <property type="gene ID" value="ENSHCOG00000017025.1"/>
</dbReference>
<evidence type="ECO:0000256" key="12">
    <source>
        <dbReference type="ARBA" id="ARBA00082184"/>
    </source>
</evidence>
<dbReference type="GeneTree" id="ENSGT00940000166247"/>
<dbReference type="EC" id="3.4.19.12" evidence="3"/>
<evidence type="ECO:0000259" key="15">
    <source>
        <dbReference type="PROSITE" id="PS50235"/>
    </source>
</evidence>
<dbReference type="SUPFAM" id="SSF54236">
    <property type="entry name" value="Ubiquitin-like"/>
    <property type="match status" value="1"/>
</dbReference>
<evidence type="ECO:0000256" key="10">
    <source>
        <dbReference type="ARBA" id="ARBA00075166"/>
    </source>
</evidence>
<evidence type="ECO:0000313" key="17">
    <source>
        <dbReference type="Proteomes" id="UP000264820"/>
    </source>
</evidence>
<dbReference type="GO" id="GO:0004843">
    <property type="term" value="F:cysteine-type deubiquitinase activity"/>
    <property type="evidence" value="ECO:0007669"/>
    <property type="project" value="UniProtKB-EC"/>
</dbReference>
<dbReference type="InterPro" id="IPR009060">
    <property type="entry name" value="UBA-like_sf"/>
</dbReference>
<dbReference type="STRING" id="109280.ENSHCOP00000026190"/>
<proteinExistence type="inferred from homology"/>
<accession>A0A3Q2Z395</accession>
<dbReference type="InterPro" id="IPR018200">
    <property type="entry name" value="USP_CS"/>
</dbReference>
<dbReference type="SUPFAM" id="SSF54001">
    <property type="entry name" value="Cysteine proteinases"/>
    <property type="match status" value="1"/>
</dbReference>
<feature type="compositionally biased region" description="Low complexity" evidence="13">
    <location>
        <begin position="1004"/>
        <end position="1023"/>
    </location>
</feature>
<dbReference type="SUPFAM" id="SSF48371">
    <property type="entry name" value="ARM repeat"/>
    <property type="match status" value="1"/>
</dbReference>
<keyword evidence="4" id="KW-0597">Phosphoprotein</keyword>
<name>A0A3Q2Z395_HIPCM</name>
<dbReference type="OMA" id="LCCPVDN"/>
<feature type="domain" description="USP" evidence="15">
    <location>
        <begin position="1658"/>
        <end position="2004"/>
    </location>
</feature>
<dbReference type="SMART" id="SM00165">
    <property type="entry name" value="UBA"/>
    <property type="match status" value="1"/>
</dbReference>
<feature type="compositionally biased region" description="Basic and acidic residues" evidence="13">
    <location>
        <begin position="2525"/>
        <end position="2534"/>
    </location>
</feature>
<dbReference type="InterPro" id="IPR056850">
    <property type="entry name" value="ARM_UBP34_24_USP9X_Y"/>
</dbReference>
<evidence type="ECO:0000256" key="13">
    <source>
        <dbReference type="SAM" id="MobiDB-lite"/>
    </source>
</evidence>
<comment type="catalytic activity">
    <reaction evidence="1">
        <text>Thiol-dependent hydrolysis of ester, thioester, amide, peptide and isopeptide bonds formed by the C-terminal Gly of ubiquitin (a 76-residue protein attached to proteins as an intracellular targeting signal).</text>
        <dbReference type="EC" id="3.4.19.12"/>
    </reaction>
</comment>
<dbReference type="InterPro" id="IPR015940">
    <property type="entry name" value="UBA"/>
</dbReference>
<keyword evidence="6" id="KW-0833">Ubl conjugation pathway</keyword>
<dbReference type="PROSITE" id="PS50235">
    <property type="entry name" value="USP_3"/>
    <property type="match status" value="1"/>
</dbReference>
<dbReference type="InterPro" id="IPR038765">
    <property type="entry name" value="Papain-like_cys_pep_sf"/>
</dbReference>
<feature type="region of interest" description="Disordered" evidence="13">
    <location>
        <begin position="2022"/>
        <end position="2051"/>
    </location>
</feature>
<feature type="compositionally biased region" description="Polar residues" evidence="13">
    <location>
        <begin position="2493"/>
        <end position="2505"/>
    </location>
</feature>
<dbReference type="Gene3D" id="1.10.8.10">
    <property type="entry name" value="DNA helicase RuvA subunit, C-terminal domain"/>
    <property type="match status" value="1"/>
</dbReference>
<feature type="region of interest" description="Disordered" evidence="13">
    <location>
        <begin position="1889"/>
        <end position="1911"/>
    </location>
</feature>
<organism evidence="16 17">
    <name type="scientific">Hippocampus comes</name>
    <name type="common">Tiger tail seahorse</name>
    <dbReference type="NCBI Taxonomy" id="109280"/>
    <lineage>
        <taxon>Eukaryota</taxon>
        <taxon>Metazoa</taxon>
        <taxon>Chordata</taxon>
        <taxon>Craniata</taxon>
        <taxon>Vertebrata</taxon>
        <taxon>Euteleostomi</taxon>
        <taxon>Actinopterygii</taxon>
        <taxon>Neopterygii</taxon>
        <taxon>Teleostei</taxon>
        <taxon>Neoteleostei</taxon>
        <taxon>Acanthomorphata</taxon>
        <taxon>Syngnathiaria</taxon>
        <taxon>Syngnathiformes</taxon>
        <taxon>Syngnathoidei</taxon>
        <taxon>Syngnathidae</taxon>
        <taxon>Hippocampus</taxon>
    </lineage>
</organism>
<evidence type="ECO:0000259" key="14">
    <source>
        <dbReference type="PROSITE" id="PS50030"/>
    </source>
</evidence>
<evidence type="ECO:0000256" key="9">
    <source>
        <dbReference type="ARBA" id="ARBA00071639"/>
    </source>
</evidence>
<dbReference type="PANTHER" id="PTHR24006:SF729">
    <property type="entry name" value="UBIQUITIN CARBOXYL-TERMINAL HYDROLASE 24"/>
    <property type="match status" value="1"/>
</dbReference>
<dbReference type="Gene3D" id="3.90.70.10">
    <property type="entry name" value="Cysteine proteinases"/>
    <property type="match status" value="1"/>
</dbReference>
<evidence type="ECO:0000313" key="16">
    <source>
        <dbReference type="Ensembl" id="ENSHCOP00000026190.1"/>
    </source>
</evidence>
<dbReference type="PROSITE" id="PS00972">
    <property type="entry name" value="USP_1"/>
    <property type="match status" value="1"/>
</dbReference>
<dbReference type="PANTHER" id="PTHR24006">
    <property type="entry name" value="UBIQUITIN CARBOXYL-TERMINAL HYDROLASE"/>
    <property type="match status" value="1"/>
</dbReference>
<evidence type="ECO:0000256" key="7">
    <source>
        <dbReference type="ARBA" id="ARBA00022801"/>
    </source>
</evidence>
<dbReference type="InterPro" id="IPR055176">
    <property type="entry name" value="UBP24/USP9X/USP9Y_UBL"/>
</dbReference>
<keyword evidence="5" id="KW-0645">Protease</keyword>
<dbReference type="InterPro" id="IPR028889">
    <property type="entry name" value="USP"/>
</dbReference>
<feature type="region of interest" description="Disordered" evidence="13">
    <location>
        <begin position="2487"/>
        <end position="2534"/>
    </location>
</feature>
<dbReference type="GO" id="GO:0005634">
    <property type="term" value="C:nucleus"/>
    <property type="evidence" value="ECO:0007669"/>
    <property type="project" value="TreeGrafter"/>
</dbReference>
<dbReference type="Proteomes" id="UP000264820">
    <property type="component" value="Unplaced"/>
</dbReference>
<feature type="region of interest" description="Disordered" evidence="13">
    <location>
        <begin position="55"/>
        <end position="83"/>
    </location>
</feature>
<evidence type="ECO:0000256" key="11">
    <source>
        <dbReference type="ARBA" id="ARBA00078770"/>
    </source>
</evidence>
<dbReference type="CDD" id="cd14286">
    <property type="entry name" value="UBA_UBP24"/>
    <property type="match status" value="1"/>
</dbReference>
<evidence type="ECO:0000256" key="8">
    <source>
        <dbReference type="ARBA" id="ARBA00022807"/>
    </source>
</evidence>
<dbReference type="InterPro" id="IPR047061">
    <property type="entry name" value="UBP24_Ubl"/>
</dbReference>
<dbReference type="PROSITE" id="PS50030">
    <property type="entry name" value="UBA"/>
    <property type="match status" value="1"/>
</dbReference>
<dbReference type="CDD" id="cd02659">
    <property type="entry name" value="peptidase_C19C"/>
    <property type="match status" value="1"/>
</dbReference>
<dbReference type="GO" id="GO:0005829">
    <property type="term" value="C:cytosol"/>
    <property type="evidence" value="ECO:0007669"/>
    <property type="project" value="TreeGrafter"/>
</dbReference>
<dbReference type="SUPFAM" id="SSF46934">
    <property type="entry name" value="UBA-like"/>
    <property type="match status" value="1"/>
</dbReference>
<dbReference type="InterPro" id="IPR001394">
    <property type="entry name" value="Peptidase_C19_UCH"/>
</dbReference>
<evidence type="ECO:0000256" key="5">
    <source>
        <dbReference type="ARBA" id="ARBA00022670"/>
    </source>
</evidence>
<reference evidence="16" key="2">
    <citation type="submission" date="2025-09" db="UniProtKB">
        <authorList>
            <consortium name="Ensembl"/>
        </authorList>
    </citation>
    <scope>IDENTIFICATION</scope>
</reference>
<dbReference type="GO" id="GO:0006508">
    <property type="term" value="P:proteolysis"/>
    <property type="evidence" value="ECO:0007669"/>
    <property type="project" value="UniProtKB-KW"/>
</dbReference>
<reference evidence="16" key="1">
    <citation type="submission" date="2025-08" db="UniProtKB">
        <authorList>
            <consortium name="Ensembl"/>
        </authorList>
    </citation>
    <scope>IDENTIFICATION</scope>
</reference>
<comment type="similarity">
    <text evidence="2">Belongs to the peptidase C19 family.</text>
</comment>
<dbReference type="InterPro" id="IPR016024">
    <property type="entry name" value="ARM-type_fold"/>
</dbReference>
<feature type="compositionally biased region" description="Low complexity" evidence="13">
    <location>
        <begin position="2030"/>
        <end position="2041"/>
    </location>
</feature>
<keyword evidence="17" id="KW-1185">Reference proteome</keyword>
<feature type="compositionally biased region" description="Polar residues" evidence="13">
    <location>
        <begin position="63"/>
        <end position="78"/>
    </location>
</feature>
<evidence type="ECO:0000256" key="2">
    <source>
        <dbReference type="ARBA" id="ARBA00009085"/>
    </source>
</evidence>
<dbReference type="PROSITE" id="PS00973">
    <property type="entry name" value="USP_2"/>
    <property type="match status" value="1"/>
</dbReference>
<evidence type="ECO:0000256" key="4">
    <source>
        <dbReference type="ARBA" id="ARBA00022553"/>
    </source>
</evidence>
<dbReference type="CDD" id="cd17065">
    <property type="entry name" value="Ubl_UBP24"/>
    <property type="match status" value="1"/>
</dbReference>
<dbReference type="InterPro" id="IPR050164">
    <property type="entry name" value="Peptidase_C19"/>
</dbReference>
<evidence type="ECO:0000256" key="1">
    <source>
        <dbReference type="ARBA" id="ARBA00000707"/>
    </source>
</evidence>
<dbReference type="InterPro" id="IPR033382">
    <property type="entry name" value="USP24_UBA"/>
</dbReference>
<feature type="domain" description="UBA" evidence="14">
    <location>
        <begin position="2"/>
        <end position="44"/>
    </location>
</feature>
<protein>
    <recommendedName>
        <fullName evidence="9">Ubiquitin carboxyl-terminal hydrolase 24</fullName>
        <ecNumber evidence="3">3.4.19.12</ecNumber>
    </recommendedName>
    <alternativeName>
        <fullName evidence="12">Deubiquitinating enzyme 24</fullName>
    </alternativeName>
    <alternativeName>
        <fullName evidence="10">Ubiquitin thioesterase 24</fullName>
    </alternativeName>
    <alternativeName>
        <fullName evidence="11">Ubiquitin-specific-processing protease 24</fullName>
    </alternativeName>
</protein>
<keyword evidence="8" id="KW-0788">Thiol protease</keyword>
<dbReference type="InterPro" id="IPR029071">
    <property type="entry name" value="Ubiquitin-like_domsf"/>
</dbReference>
<dbReference type="FunFam" id="3.90.70.10:FF:000022">
    <property type="entry name" value="Ubiquitin carboxyl-terminal hydrolase 24"/>
    <property type="match status" value="1"/>
</dbReference>
<dbReference type="Pfam" id="PF25010">
    <property type="entry name" value="ARM_UBP24_USP9X-Y"/>
    <property type="match status" value="1"/>
</dbReference>